<dbReference type="RefSeq" id="WP_111458613.1">
    <property type="nucleotide sequence ID" value="NZ_QFYP01000001.1"/>
</dbReference>
<evidence type="ECO:0000259" key="5">
    <source>
        <dbReference type="Pfam" id="PF01103"/>
    </source>
</evidence>
<proteinExistence type="predicted"/>
<comment type="subcellular location">
    <subcellularLocation>
        <location evidence="1">Membrane</location>
    </subcellularLocation>
</comment>
<protein>
    <submittedName>
        <fullName evidence="6">Outer membrane protein assembly factor</fullName>
    </submittedName>
</protein>
<keyword evidence="3" id="KW-0472">Membrane</keyword>
<evidence type="ECO:0000256" key="2">
    <source>
        <dbReference type="ARBA" id="ARBA00022452"/>
    </source>
</evidence>
<dbReference type="Pfam" id="PF01103">
    <property type="entry name" value="Omp85"/>
    <property type="match status" value="1"/>
</dbReference>
<dbReference type="GO" id="GO:0019867">
    <property type="term" value="C:outer membrane"/>
    <property type="evidence" value="ECO:0007669"/>
    <property type="project" value="InterPro"/>
</dbReference>
<dbReference type="EMBL" id="QFYP01000001">
    <property type="protein sequence ID" value="RAK61321.1"/>
    <property type="molecule type" value="Genomic_DNA"/>
</dbReference>
<comment type="caution">
    <text evidence="6">The sequence shown here is derived from an EMBL/GenBank/DDBJ whole genome shotgun (WGS) entry which is preliminary data.</text>
</comment>
<evidence type="ECO:0000313" key="6">
    <source>
        <dbReference type="EMBL" id="RAK61321.1"/>
    </source>
</evidence>
<name>A0A328B4I6_9CAUL</name>
<feature type="signal peptide" evidence="4">
    <location>
        <begin position="1"/>
        <end position="25"/>
    </location>
</feature>
<evidence type="ECO:0000256" key="4">
    <source>
        <dbReference type="SAM" id="SignalP"/>
    </source>
</evidence>
<reference evidence="7" key="1">
    <citation type="submission" date="2018-05" db="EMBL/GenBank/DDBJ databases">
        <authorList>
            <person name="Li X."/>
        </authorList>
    </citation>
    <scope>NUCLEOTIDE SEQUENCE [LARGE SCALE GENOMIC DNA]</scope>
    <source>
        <strain evidence="7">HKS-05</strain>
    </source>
</reference>
<evidence type="ECO:0000256" key="3">
    <source>
        <dbReference type="ARBA" id="ARBA00023136"/>
    </source>
</evidence>
<dbReference type="PANTHER" id="PTHR12815">
    <property type="entry name" value="SORTING AND ASSEMBLY MACHINERY SAMM50 PROTEIN FAMILY MEMBER"/>
    <property type="match status" value="1"/>
</dbReference>
<accession>A0A328B4I6</accession>
<feature type="domain" description="Bacterial surface antigen (D15)" evidence="5">
    <location>
        <begin position="297"/>
        <end position="594"/>
    </location>
</feature>
<sequence>MGRLVYAVAATAALGVQAVAAPASAAQPRAVVEGALDPDLHTAIIGAVGETDRPIQNRFEARRRATAAAEAAIAVLRSEGYYAYVVEPDVGEGDAPRPVVRITPGPRFVIAAPAITWDGSAPDPAAAQAAGSALGPLAGRPGRAAEVVSAEGRAVAAVQKHGYADASASPREVVVDHADRTVRPTYRLAAGRLVRLDGLELVTKGRTDAHWLQGLAPWKIGQPYDPEAVAELERRLLDAGVYDSVTVALAPADKTTPDGLRPVVVSLSERKRRTVELGASYGTTEGLGLDARWTRYNLLGRADTLALLGRLSNVDSRVGVTLTLPHWRKPAQTLTSTAAVYKTSTDAYDETGVGVRADLQRRFGKTSYLTFGASADFSRTDEIRIGSLTPLGRDIFALGTLADLALDRSDDPLNPKRGWRVSARAEPTVLLGQGVLPYVKMQAQGSYYLPIGAQARTVLAARVHVGSIVDATTADVPASRRFYAGGGGSVRGYSYQAVGPRLADNTPQGGVSLLEMSAEIRHELTRKWGVVAFVDAGSVGTDKFPGPGNLSVGAGVGVRYNLGFGPIRVDVATPLNPQQGDPPIQIYVSIGQSF</sequence>
<organism evidence="6 7">
    <name type="scientific">Phenylobacterium hankyongense</name>
    <dbReference type="NCBI Taxonomy" id="1813876"/>
    <lineage>
        <taxon>Bacteria</taxon>
        <taxon>Pseudomonadati</taxon>
        <taxon>Pseudomonadota</taxon>
        <taxon>Alphaproteobacteria</taxon>
        <taxon>Caulobacterales</taxon>
        <taxon>Caulobacteraceae</taxon>
        <taxon>Phenylobacterium</taxon>
    </lineage>
</organism>
<dbReference type="OrthoDB" id="9769707at2"/>
<keyword evidence="4" id="KW-0732">Signal</keyword>
<keyword evidence="7" id="KW-1185">Reference proteome</keyword>
<feature type="chain" id="PRO_5016442497" evidence="4">
    <location>
        <begin position="26"/>
        <end position="594"/>
    </location>
</feature>
<dbReference type="InterPro" id="IPR039910">
    <property type="entry name" value="D15-like"/>
</dbReference>
<dbReference type="Gene3D" id="2.40.160.50">
    <property type="entry name" value="membrane protein fhac: a member of the omp85/tpsb transporter family"/>
    <property type="match status" value="1"/>
</dbReference>
<dbReference type="PANTHER" id="PTHR12815:SF42">
    <property type="entry name" value="BACTERIAL SURFACE ANTIGEN (D15) DOMAIN-CONTAINING PROTEIN"/>
    <property type="match status" value="1"/>
</dbReference>
<dbReference type="Gene3D" id="3.10.20.310">
    <property type="entry name" value="membrane protein fhac"/>
    <property type="match status" value="1"/>
</dbReference>
<evidence type="ECO:0000313" key="7">
    <source>
        <dbReference type="Proteomes" id="UP000249842"/>
    </source>
</evidence>
<dbReference type="AlphaFoldDB" id="A0A328B4I6"/>
<gene>
    <name evidence="6" type="ORF">DJ021_16685</name>
</gene>
<dbReference type="InterPro" id="IPR000184">
    <property type="entry name" value="Bac_surfAg_D15"/>
</dbReference>
<keyword evidence="2" id="KW-1134">Transmembrane beta strand</keyword>
<evidence type="ECO:0000256" key="1">
    <source>
        <dbReference type="ARBA" id="ARBA00004370"/>
    </source>
</evidence>
<dbReference type="Proteomes" id="UP000249842">
    <property type="component" value="Unassembled WGS sequence"/>
</dbReference>
<keyword evidence="2" id="KW-0812">Transmembrane</keyword>